<feature type="transmembrane region" description="Helical" evidence="9">
    <location>
        <begin position="6"/>
        <end position="24"/>
    </location>
</feature>
<evidence type="ECO:0000256" key="6">
    <source>
        <dbReference type="ARBA" id="ARBA00023033"/>
    </source>
</evidence>
<evidence type="ECO:0008006" key="12">
    <source>
        <dbReference type="Google" id="ProtNLM"/>
    </source>
</evidence>
<accession>A0A7N0TPX3</accession>
<evidence type="ECO:0000313" key="10">
    <source>
        <dbReference type="EnsemblPlants" id="Kaladp0042s0099.1.v1.1"/>
    </source>
</evidence>
<dbReference type="InterPro" id="IPR036396">
    <property type="entry name" value="Cyt_P450_sf"/>
</dbReference>
<dbReference type="PRINTS" id="PR00385">
    <property type="entry name" value="P450"/>
</dbReference>
<evidence type="ECO:0000256" key="8">
    <source>
        <dbReference type="RuleBase" id="RU000461"/>
    </source>
</evidence>
<evidence type="ECO:0000256" key="3">
    <source>
        <dbReference type="ARBA" id="ARBA00022723"/>
    </source>
</evidence>
<dbReference type="InterPro" id="IPR001128">
    <property type="entry name" value="Cyt_P450"/>
</dbReference>
<sequence length="505" mass="56338">MDISSYNLLLLLLVVALISFLIFLKTLLNKNKLTTPPSPPYSLPILGHLHLLNPANGPLHLTLQALSAKYGDTLLLRFGTRRVLLLSSATAVERCFTQNDVVFADRPDALAFRIMGYNRSTIASAPYGDHWRNLRRVAAIHIFSASCIRRSATIRNSQVQAMVRDLVRGADPARMARVDVNAAVSKLALRVMGRMVDGDQQFENAKDLLSPAPLLSVCDYFPVLRWVGYGGIERQLKKLSKKRDEFLQGLIDEFRQKKGGFSQQKDSGSGKTVLEALTGIQAAEPEVYTDDIIKGMIMLMFTAGVDTSVRTIEWAMSLLLNHPKVLQKARDEVNSCAAPGQLIDDSDVPKLSYLRCIINETLRLYPPTPLLIPHCSSEDCTVNGYYVPKKTILIVNVWAVHRDEAVWDEPQEFRPERFVGFEGERDGYRFIPFGVGRRSCPGAALGLRLIGLTLGTLIQCFDWERVGCEEEDLSPGKAVITLPKLKPLEAMYAPRDSMISFLSQM</sequence>
<evidence type="ECO:0000256" key="5">
    <source>
        <dbReference type="ARBA" id="ARBA00023004"/>
    </source>
</evidence>
<dbReference type="PRINTS" id="PR00463">
    <property type="entry name" value="EP450I"/>
</dbReference>
<dbReference type="InterPro" id="IPR050651">
    <property type="entry name" value="Plant_Cytochrome_P450_Monoox"/>
</dbReference>
<comment type="similarity">
    <text evidence="1 8">Belongs to the cytochrome P450 family.</text>
</comment>
<evidence type="ECO:0000256" key="4">
    <source>
        <dbReference type="ARBA" id="ARBA00023002"/>
    </source>
</evidence>
<dbReference type="GO" id="GO:0005506">
    <property type="term" value="F:iron ion binding"/>
    <property type="evidence" value="ECO:0007669"/>
    <property type="project" value="InterPro"/>
</dbReference>
<keyword evidence="3 7" id="KW-0479">Metal-binding</keyword>
<keyword evidence="9" id="KW-0472">Membrane</keyword>
<dbReference type="EnsemblPlants" id="Kaladp0042s0099.1.v1.1">
    <property type="protein sequence ID" value="Kaladp0042s0099.1.v1.1"/>
    <property type="gene ID" value="Kaladp0042s0099.v1.1"/>
</dbReference>
<dbReference type="FunFam" id="1.10.630.10:FF:000081">
    <property type="entry name" value="Cytochrome P450 CYP81N5"/>
    <property type="match status" value="1"/>
</dbReference>
<keyword evidence="2 7" id="KW-0349">Heme</keyword>
<dbReference type="GO" id="GO:0016705">
    <property type="term" value="F:oxidoreductase activity, acting on paired donors, with incorporation or reduction of molecular oxygen"/>
    <property type="evidence" value="ECO:0007669"/>
    <property type="project" value="InterPro"/>
</dbReference>
<dbReference type="AlphaFoldDB" id="A0A7N0TPX3"/>
<keyword evidence="4 8" id="KW-0560">Oxidoreductase</keyword>
<dbReference type="InterPro" id="IPR002401">
    <property type="entry name" value="Cyt_P450_E_grp-I"/>
</dbReference>
<dbReference type="Proteomes" id="UP000594263">
    <property type="component" value="Unplaced"/>
</dbReference>
<evidence type="ECO:0000313" key="11">
    <source>
        <dbReference type="Proteomes" id="UP000594263"/>
    </source>
</evidence>
<reference evidence="10" key="1">
    <citation type="submission" date="2021-01" db="UniProtKB">
        <authorList>
            <consortium name="EnsemblPlants"/>
        </authorList>
    </citation>
    <scope>IDENTIFICATION</scope>
</reference>
<dbReference type="Gene3D" id="1.10.630.10">
    <property type="entry name" value="Cytochrome P450"/>
    <property type="match status" value="1"/>
</dbReference>
<keyword evidence="6 8" id="KW-0503">Monooxygenase</keyword>
<keyword evidence="9" id="KW-0812">Transmembrane</keyword>
<organism evidence="10 11">
    <name type="scientific">Kalanchoe fedtschenkoi</name>
    <name type="common">Lavender scallops</name>
    <name type="synonym">South American air plant</name>
    <dbReference type="NCBI Taxonomy" id="63787"/>
    <lineage>
        <taxon>Eukaryota</taxon>
        <taxon>Viridiplantae</taxon>
        <taxon>Streptophyta</taxon>
        <taxon>Embryophyta</taxon>
        <taxon>Tracheophyta</taxon>
        <taxon>Spermatophyta</taxon>
        <taxon>Magnoliopsida</taxon>
        <taxon>eudicotyledons</taxon>
        <taxon>Gunneridae</taxon>
        <taxon>Pentapetalae</taxon>
        <taxon>Saxifragales</taxon>
        <taxon>Crassulaceae</taxon>
        <taxon>Kalanchoe</taxon>
    </lineage>
</organism>
<keyword evidence="5 7" id="KW-0408">Iron</keyword>
<evidence type="ECO:0000256" key="9">
    <source>
        <dbReference type="SAM" id="Phobius"/>
    </source>
</evidence>
<dbReference type="GO" id="GO:0004497">
    <property type="term" value="F:monooxygenase activity"/>
    <property type="evidence" value="ECO:0007669"/>
    <property type="project" value="UniProtKB-KW"/>
</dbReference>
<dbReference type="InterPro" id="IPR017972">
    <property type="entry name" value="Cyt_P450_CS"/>
</dbReference>
<dbReference type="PANTHER" id="PTHR47947">
    <property type="entry name" value="CYTOCHROME P450 82C3-RELATED"/>
    <property type="match status" value="1"/>
</dbReference>
<dbReference type="GO" id="GO:0020037">
    <property type="term" value="F:heme binding"/>
    <property type="evidence" value="ECO:0007669"/>
    <property type="project" value="InterPro"/>
</dbReference>
<feature type="binding site" description="axial binding residue" evidence="7">
    <location>
        <position position="440"/>
    </location>
    <ligand>
        <name>heme</name>
        <dbReference type="ChEBI" id="CHEBI:30413"/>
    </ligand>
    <ligandPart>
        <name>Fe</name>
        <dbReference type="ChEBI" id="CHEBI:18248"/>
    </ligandPart>
</feature>
<dbReference type="SUPFAM" id="SSF48264">
    <property type="entry name" value="Cytochrome P450"/>
    <property type="match status" value="1"/>
</dbReference>
<evidence type="ECO:0000256" key="2">
    <source>
        <dbReference type="ARBA" id="ARBA00022617"/>
    </source>
</evidence>
<evidence type="ECO:0000256" key="7">
    <source>
        <dbReference type="PIRSR" id="PIRSR602401-1"/>
    </source>
</evidence>
<dbReference type="PROSITE" id="PS00086">
    <property type="entry name" value="CYTOCHROME_P450"/>
    <property type="match status" value="1"/>
</dbReference>
<keyword evidence="9" id="KW-1133">Transmembrane helix</keyword>
<dbReference type="Gramene" id="Kaladp0042s0099.1.v1.1">
    <property type="protein sequence ID" value="Kaladp0042s0099.1.v1.1"/>
    <property type="gene ID" value="Kaladp0042s0099.v1.1"/>
</dbReference>
<dbReference type="Pfam" id="PF00067">
    <property type="entry name" value="p450"/>
    <property type="match status" value="1"/>
</dbReference>
<evidence type="ECO:0000256" key="1">
    <source>
        <dbReference type="ARBA" id="ARBA00010617"/>
    </source>
</evidence>
<name>A0A7N0TPX3_KALFE</name>
<proteinExistence type="inferred from homology"/>
<comment type="cofactor">
    <cofactor evidence="7">
        <name>heme</name>
        <dbReference type="ChEBI" id="CHEBI:30413"/>
    </cofactor>
</comment>
<dbReference type="OMA" id="QLYEIFY"/>
<keyword evidence="11" id="KW-1185">Reference proteome</keyword>
<dbReference type="PANTHER" id="PTHR47947:SF13">
    <property type="entry name" value="CYTOCHROME P450, FAMILY 81, SUBFAMILY K, POLYPEPTIDE 1-RELATED"/>
    <property type="match status" value="1"/>
</dbReference>
<protein>
    <recommendedName>
        <fullName evidence="12">Cytochrome P450</fullName>
    </recommendedName>
</protein>